<keyword evidence="2" id="KW-0479">Metal-binding</keyword>
<gene>
    <name evidence="6" type="ORF">A6K24_10035</name>
</gene>
<dbReference type="Pfam" id="PF09261">
    <property type="entry name" value="Alpha-mann_mid"/>
    <property type="match status" value="1"/>
</dbReference>
<keyword evidence="7" id="KW-1185">Reference proteome</keyword>
<dbReference type="Gene3D" id="2.70.98.30">
    <property type="entry name" value="Golgi alpha-mannosidase II, domain 4"/>
    <property type="match status" value="1"/>
</dbReference>
<dbReference type="PANTHER" id="PTHR46017">
    <property type="entry name" value="ALPHA-MANNOSIDASE 2C1"/>
    <property type="match status" value="1"/>
</dbReference>
<dbReference type="FunFam" id="3.20.110.10:FF:000002">
    <property type="entry name" value="alpha-mannosidase 2C1 isoform X1"/>
    <property type="match status" value="1"/>
</dbReference>
<dbReference type="AlphaFoldDB" id="A0A179SNS2"/>
<dbReference type="Pfam" id="PF17677">
    <property type="entry name" value="Glyco_hydro38C2"/>
    <property type="match status" value="1"/>
</dbReference>
<evidence type="ECO:0000313" key="7">
    <source>
        <dbReference type="Proteomes" id="UP000078534"/>
    </source>
</evidence>
<dbReference type="CDD" id="cd10789">
    <property type="entry name" value="GH38N_AMII_ER_cytosolic"/>
    <property type="match status" value="1"/>
</dbReference>
<dbReference type="InterPro" id="IPR000602">
    <property type="entry name" value="Glyco_hydro_38_N"/>
</dbReference>
<evidence type="ECO:0000256" key="1">
    <source>
        <dbReference type="ARBA" id="ARBA00009792"/>
    </source>
</evidence>
<dbReference type="InterPro" id="IPR027291">
    <property type="entry name" value="Glyco_hydro_38_N_sf"/>
</dbReference>
<evidence type="ECO:0000256" key="4">
    <source>
        <dbReference type="ARBA" id="ARBA00023295"/>
    </source>
</evidence>
<protein>
    <recommendedName>
        <fullName evidence="5">Glycoside hydrolase family 38 central domain-containing protein</fullName>
    </recommendedName>
</protein>
<dbReference type="GO" id="GO:0030246">
    <property type="term" value="F:carbohydrate binding"/>
    <property type="evidence" value="ECO:0007669"/>
    <property type="project" value="InterPro"/>
</dbReference>
<evidence type="ECO:0000313" key="6">
    <source>
        <dbReference type="EMBL" id="OAS82958.1"/>
    </source>
</evidence>
<dbReference type="InterPro" id="IPR011682">
    <property type="entry name" value="Glyco_hydro_38_C"/>
</dbReference>
<name>A0A179SNS2_9BACI</name>
<dbReference type="OrthoDB" id="9772207at2"/>
<evidence type="ECO:0000259" key="5">
    <source>
        <dbReference type="SMART" id="SM00872"/>
    </source>
</evidence>
<dbReference type="Pfam" id="PF07748">
    <property type="entry name" value="Glyco_hydro_38C"/>
    <property type="match status" value="1"/>
</dbReference>
<dbReference type="Gene3D" id="2.60.40.2220">
    <property type="match status" value="1"/>
</dbReference>
<dbReference type="GO" id="GO:0004559">
    <property type="term" value="F:alpha-mannosidase activity"/>
    <property type="evidence" value="ECO:0007669"/>
    <property type="project" value="InterPro"/>
</dbReference>
<feature type="domain" description="Glycoside hydrolase family 38 central" evidence="5">
    <location>
        <begin position="511"/>
        <end position="589"/>
    </location>
</feature>
<dbReference type="STRING" id="152268.A6K24_10035"/>
<dbReference type="InterPro" id="IPR015341">
    <property type="entry name" value="Glyco_hydro_38_cen"/>
</dbReference>
<dbReference type="InterPro" id="IPR011330">
    <property type="entry name" value="Glyco_hydro/deAcase_b/a-brl"/>
</dbReference>
<evidence type="ECO:0000256" key="2">
    <source>
        <dbReference type="ARBA" id="ARBA00022723"/>
    </source>
</evidence>
<sequence length="1048" mass="120795">MQHIQRIIRILQANQYKDQLELQGWKAKRAHYINPGEYANHKENTEDLVVNIGDLVADSGMTVFLEKEVEIPSNWKKDNVGIVFKVNGNGKQSYSEGLLSLQGIPTQGLDRNRALVVIPPEQLINNMLHVHVELFNPVGIPQDELRGFNLVAGPETDPPAAYLEQSSLVLINKEVQSLLYLLEVCYKTAVLFDKSDTRYHLLFKAMEKVVDKLGMPSNETLLDQELLTKLEGGLKQTIQDLSGYREGTIRAIGQSHIDIAWLWPIKETIRKGSRTFSSVCTLLEEYNEFEFAQSQPQLFAYLKEYQPKVYERVKQKVAEGRFEIIGGMWVEPDLNIPSGESLVRQLLYGKKFFKDEFGLEPRVEWLPDTFGYCASLPQILKKAETDFFMTTKLNWNDTNRFPYDLFYWEGIDGTKIISYLHNILGQQTQPADIKSTWQDYKQKGEYPEKMLVYGYGDGGGGVTREMIEYLERSSNLPGMPDVKFDKVHDFFERIESKKPQLPSWYGDLYLELHRGTYTTHAKTKKNNRKAEALYRELEIWNSFAHIALGKPYPMEEINQNWKLIMLNQFHDIVPGTSISPVYELSEKQYKEVFDIGAKLKDEAIHYIAESINTEGDGQPIILLNSLSWTRDEVITITGGKELLNKELIDKQGNRYVTECIVSDDGVVTLNAHIDRIPELGYKTVWLKDADEQLEVAYSKEFNGLWETPNYKVEFTENGWLGRLYDKKAEKEIIKNGEYANELQLFDDLPTDWDAWDIDPNFEKQRLVNPQLIEARVIHKGSVTDKLEFKWKVNHSLVTQEITFYHNSKKVDFKTKVDWIEKHKLLKVSFPVNVFSPKATYEIPFGSIERATHNNTSWEQAQYEVCGQRWADLSEGNYGVSLLNDCKYGYDIKGNKIRLSLLRAAKWPDTQADIMEHEFTYSLFPHEGDWRKGETVRKGQELNSPLSVVKTSSHSGKLPDSMAFININSDSVIVDSIKQAESENGIILRMYESKGNETSAKMQFSQMINARETNETNLLEKFVNKLLMEDGNINRKFHPFEICTFHVTK</sequence>
<dbReference type="SUPFAM" id="SSF88713">
    <property type="entry name" value="Glycoside hydrolase/deacetylase"/>
    <property type="match status" value="1"/>
</dbReference>
<keyword evidence="3" id="KW-0378">Hydrolase</keyword>
<dbReference type="GO" id="GO:0046872">
    <property type="term" value="F:metal ion binding"/>
    <property type="evidence" value="ECO:0007669"/>
    <property type="project" value="UniProtKB-KW"/>
</dbReference>
<dbReference type="SMART" id="SM00872">
    <property type="entry name" value="Alpha-mann_mid"/>
    <property type="match status" value="1"/>
</dbReference>
<dbReference type="FunFam" id="1.20.1270.50:FF:000004">
    <property type="entry name" value="alpha-mannosidase 2C1 isoform X1"/>
    <property type="match status" value="1"/>
</dbReference>
<dbReference type="SUPFAM" id="SSF74650">
    <property type="entry name" value="Galactose mutarotase-like"/>
    <property type="match status" value="1"/>
</dbReference>
<accession>A0A179SNS2</accession>
<dbReference type="InterPro" id="IPR037094">
    <property type="entry name" value="Glyco_hydro_38_cen_sf"/>
</dbReference>
<dbReference type="EMBL" id="LWSG01000043">
    <property type="protein sequence ID" value="OAS82958.1"/>
    <property type="molecule type" value="Genomic_DNA"/>
</dbReference>
<dbReference type="FunFam" id="2.70.98.30:FF:000010">
    <property type="entry name" value="Cytosolic alpha-mannosidase"/>
    <property type="match status" value="1"/>
</dbReference>
<dbReference type="GO" id="GO:0009313">
    <property type="term" value="P:oligosaccharide catabolic process"/>
    <property type="evidence" value="ECO:0007669"/>
    <property type="project" value="TreeGrafter"/>
</dbReference>
<dbReference type="SUPFAM" id="SSF88688">
    <property type="entry name" value="Families 57/38 glycoside transferase middle domain"/>
    <property type="match status" value="1"/>
</dbReference>
<dbReference type="PANTHER" id="PTHR46017:SF1">
    <property type="entry name" value="ALPHA-MANNOSIDASE 2C1"/>
    <property type="match status" value="1"/>
</dbReference>
<dbReference type="Pfam" id="PF01074">
    <property type="entry name" value="Glyco_hydro_38N"/>
    <property type="match status" value="1"/>
</dbReference>
<organism evidence="6 7">
    <name type="scientific">Metabacillus litoralis</name>
    <dbReference type="NCBI Taxonomy" id="152268"/>
    <lineage>
        <taxon>Bacteria</taxon>
        <taxon>Bacillati</taxon>
        <taxon>Bacillota</taxon>
        <taxon>Bacilli</taxon>
        <taxon>Bacillales</taxon>
        <taxon>Bacillaceae</taxon>
        <taxon>Metabacillus</taxon>
    </lineage>
</organism>
<dbReference type="Gene3D" id="3.20.110.10">
    <property type="entry name" value="Glycoside hydrolase 38, N terminal domain"/>
    <property type="match status" value="1"/>
</dbReference>
<comment type="caution">
    <text evidence="6">The sequence shown here is derived from an EMBL/GenBank/DDBJ whole genome shotgun (WGS) entry which is preliminary data.</text>
</comment>
<dbReference type="RefSeq" id="WP_066338090.1">
    <property type="nucleotide sequence ID" value="NZ_LWSG01000043.1"/>
</dbReference>
<keyword evidence="4" id="KW-0326">Glycosidase</keyword>
<dbReference type="InterPro" id="IPR028995">
    <property type="entry name" value="Glyco_hydro_57/38_cen_sf"/>
</dbReference>
<dbReference type="InterPro" id="IPR011013">
    <property type="entry name" value="Gal_mutarotase_sf_dom"/>
</dbReference>
<dbReference type="GO" id="GO:0006013">
    <property type="term" value="P:mannose metabolic process"/>
    <property type="evidence" value="ECO:0007669"/>
    <property type="project" value="InterPro"/>
</dbReference>
<comment type="similarity">
    <text evidence="1">Belongs to the glycosyl hydrolase 38 family.</text>
</comment>
<dbReference type="InterPro" id="IPR041147">
    <property type="entry name" value="GH38_C"/>
</dbReference>
<dbReference type="Gene3D" id="1.20.1270.50">
    <property type="entry name" value="Glycoside hydrolase family 38, central domain"/>
    <property type="match status" value="1"/>
</dbReference>
<proteinExistence type="inferred from homology"/>
<dbReference type="Proteomes" id="UP000078534">
    <property type="component" value="Unassembled WGS sequence"/>
</dbReference>
<evidence type="ECO:0000256" key="3">
    <source>
        <dbReference type="ARBA" id="ARBA00022801"/>
    </source>
</evidence>
<reference evidence="7" key="1">
    <citation type="submission" date="2016-04" db="EMBL/GenBank/DDBJ databases">
        <authorList>
            <person name="Lyu Z."/>
            <person name="Lyu W."/>
        </authorList>
    </citation>
    <scope>NUCLEOTIDE SEQUENCE [LARGE SCALE GENOMIC DNA]</scope>
    <source>
        <strain evidence="7">C44</strain>
    </source>
</reference>